<dbReference type="AlphaFoldDB" id="A0A849KKD9"/>
<dbReference type="InterPro" id="IPR014729">
    <property type="entry name" value="Rossmann-like_a/b/a_fold"/>
</dbReference>
<evidence type="ECO:0000256" key="4">
    <source>
        <dbReference type="ARBA" id="ARBA00022741"/>
    </source>
</evidence>
<evidence type="ECO:0000256" key="8">
    <source>
        <dbReference type="SAM" id="SignalP"/>
    </source>
</evidence>
<dbReference type="EMBL" id="JABFCS010000001">
    <property type="protein sequence ID" value="NNU42199.1"/>
    <property type="molecule type" value="Genomic_DNA"/>
</dbReference>
<keyword evidence="10" id="KW-0436">Ligase</keyword>
<dbReference type="InterPro" id="IPR001962">
    <property type="entry name" value="Asn_synthase"/>
</dbReference>
<evidence type="ECO:0000256" key="5">
    <source>
        <dbReference type="ARBA" id="ARBA00022840"/>
    </source>
</evidence>
<gene>
    <name evidence="10" type="primary">asnB</name>
    <name evidence="10" type="ORF">HK415_02060</name>
</gene>
<dbReference type="PROSITE" id="PS51278">
    <property type="entry name" value="GATASE_TYPE_2"/>
    <property type="match status" value="1"/>
</dbReference>
<dbReference type="CDD" id="cd00712">
    <property type="entry name" value="AsnB"/>
    <property type="match status" value="1"/>
</dbReference>
<proteinExistence type="inferred from homology"/>
<evidence type="ECO:0000313" key="10">
    <source>
        <dbReference type="EMBL" id="NNU42199.1"/>
    </source>
</evidence>
<dbReference type="PANTHER" id="PTHR43284">
    <property type="entry name" value="ASPARAGINE SYNTHETASE (GLUTAMINE-HYDROLYZING)"/>
    <property type="match status" value="1"/>
</dbReference>
<evidence type="ECO:0000256" key="7">
    <source>
        <dbReference type="ARBA" id="ARBA00048741"/>
    </source>
</evidence>
<dbReference type="Pfam" id="PF02397">
    <property type="entry name" value="Bac_transf"/>
    <property type="match status" value="1"/>
</dbReference>
<dbReference type="InterPro" id="IPR003362">
    <property type="entry name" value="Bact_transf"/>
</dbReference>
<feature type="domain" description="Glutamine amidotransferase type-2" evidence="9">
    <location>
        <begin position="187"/>
        <end position="399"/>
    </location>
</feature>
<organism evidence="10 11">
    <name type="scientific">Ramlibacter montanisoli</name>
    <dbReference type="NCBI Taxonomy" id="2732512"/>
    <lineage>
        <taxon>Bacteria</taxon>
        <taxon>Pseudomonadati</taxon>
        <taxon>Pseudomonadota</taxon>
        <taxon>Betaproteobacteria</taxon>
        <taxon>Burkholderiales</taxon>
        <taxon>Comamonadaceae</taxon>
        <taxon>Ramlibacter</taxon>
    </lineage>
</organism>
<keyword evidence="11" id="KW-1185">Reference proteome</keyword>
<feature type="signal peptide" evidence="8">
    <location>
        <begin position="1"/>
        <end position="22"/>
    </location>
</feature>
<dbReference type="InterPro" id="IPR051786">
    <property type="entry name" value="ASN_synthetase/amidase"/>
</dbReference>
<dbReference type="CDD" id="cd01991">
    <property type="entry name" value="Asn_synthase_B_C"/>
    <property type="match status" value="1"/>
</dbReference>
<dbReference type="Gene3D" id="3.40.50.620">
    <property type="entry name" value="HUPs"/>
    <property type="match status" value="1"/>
</dbReference>
<dbReference type="Pfam" id="PF00733">
    <property type="entry name" value="Asn_synthase"/>
    <property type="match status" value="1"/>
</dbReference>
<keyword evidence="6" id="KW-0315">Glutamine amidotransferase</keyword>
<reference evidence="10 11" key="1">
    <citation type="submission" date="2020-05" db="EMBL/GenBank/DDBJ databases">
        <authorList>
            <person name="Khan S.A."/>
            <person name="Jeon C.O."/>
            <person name="Chun B.H."/>
        </authorList>
    </citation>
    <scope>NUCLEOTIDE SEQUENCE [LARGE SCALE GENOMIC DNA]</scope>
    <source>
        <strain evidence="10 11">B156</strain>
    </source>
</reference>
<protein>
    <recommendedName>
        <fullName evidence="3">asparagine synthase (glutamine-hydrolyzing)</fullName>
        <ecNumber evidence="3">6.3.5.4</ecNumber>
    </recommendedName>
</protein>
<feature type="chain" id="PRO_5032779455" description="asparagine synthase (glutamine-hydrolyzing)" evidence="8">
    <location>
        <begin position="23"/>
        <end position="778"/>
    </location>
</feature>
<dbReference type="PANTHER" id="PTHR43284:SF1">
    <property type="entry name" value="ASPARAGINE SYNTHETASE"/>
    <property type="match status" value="1"/>
</dbReference>
<dbReference type="GO" id="GO:0006529">
    <property type="term" value="P:asparagine biosynthetic process"/>
    <property type="evidence" value="ECO:0007669"/>
    <property type="project" value="InterPro"/>
</dbReference>
<comment type="similarity">
    <text evidence="2">Belongs to the asparagine synthetase family.</text>
</comment>
<keyword evidence="5" id="KW-0067">ATP-binding</keyword>
<comment type="pathway">
    <text evidence="1">Amino-acid biosynthesis; L-asparagine biosynthesis; L-asparagine from L-aspartate (L-Gln route): step 1/1.</text>
</comment>
<dbReference type="EC" id="6.3.5.4" evidence="3"/>
<evidence type="ECO:0000256" key="6">
    <source>
        <dbReference type="ARBA" id="ARBA00022962"/>
    </source>
</evidence>
<evidence type="ECO:0000256" key="3">
    <source>
        <dbReference type="ARBA" id="ARBA00012737"/>
    </source>
</evidence>
<dbReference type="Proteomes" id="UP000552954">
    <property type="component" value="Unassembled WGS sequence"/>
</dbReference>
<name>A0A849KKD9_9BURK</name>
<dbReference type="SUPFAM" id="SSF52402">
    <property type="entry name" value="Adenine nucleotide alpha hydrolases-like"/>
    <property type="match status" value="1"/>
</dbReference>
<evidence type="ECO:0000256" key="2">
    <source>
        <dbReference type="ARBA" id="ARBA00005752"/>
    </source>
</evidence>
<dbReference type="InterPro" id="IPR017932">
    <property type="entry name" value="GATase_2_dom"/>
</dbReference>
<dbReference type="NCBIfam" id="TIGR01536">
    <property type="entry name" value="asn_synth_AEB"/>
    <property type="match status" value="1"/>
</dbReference>
<comment type="catalytic activity">
    <reaction evidence="7">
        <text>L-aspartate + L-glutamine + ATP + H2O = L-asparagine + L-glutamate + AMP + diphosphate + H(+)</text>
        <dbReference type="Rhea" id="RHEA:12228"/>
        <dbReference type="ChEBI" id="CHEBI:15377"/>
        <dbReference type="ChEBI" id="CHEBI:15378"/>
        <dbReference type="ChEBI" id="CHEBI:29985"/>
        <dbReference type="ChEBI" id="CHEBI:29991"/>
        <dbReference type="ChEBI" id="CHEBI:30616"/>
        <dbReference type="ChEBI" id="CHEBI:33019"/>
        <dbReference type="ChEBI" id="CHEBI:58048"/>
        <dbReference type="ChEBI" id="CHEBI:58359"/>
        <dbReference type="ChEBI" id="CHEBI:456215"/>
        <dbReference type="EC" id="6.3.5.4"/>
    </reaction>
</comment>
<dbReference type="Gene3D" id="3.60.20.10">
    <property type="entry name" value="Glutamine Phosphoribosylpyrophosphate, subunit 1, domain 1"/>
    <property type="match status" value="1"/>
</dbReference>
<accession>A0A849KKD9</accession>
<evidence type="ECO:0000313" key="11">
    <source>
        <dbReference type="Proteomes" id="UP000552954"/>
    </source>
</evidence>
<keyword evidence="4" id="KW-0547">Nucleotide-binding</keyword>
<evidence type="ECO:0000259" key="9">
    <source>
        <dbReference type="PROSITE" id="PS51278"/>
    </source>
</evidence>
<reference evidence="10 11" key="2">
    <citation type="submission" date="2020-06" db="EMBL/GenBank/DDBJ databases">
        <title>Ramlibacter rhizophilus sp. nov., isolated from rhizosphere soil of national flower Mugunghwa from South Korea.</title>
        <authorList>
            <person name="Zheng-Fei Y."/>
            <person name="Huan T."/>
        </authorList>
    </citation>
    <scope>NUCLEOTIDE SEQUENCE [LARGE SCALE GENOMIC DNA]</scope>
    <source>
        <strain evidence="10 11">B156</strain>
    </source>
</reference>
<sequence>MKRAMDIALSALALLVLGPVLAATALAVAIDSGLPVLFRQVRVGRHGQTFGMFKFRSMVRDAAAIGPFNTAAKDPRITRVGRFIRRTSLDELPQLLNVLRGEMSLVGPRPDVPLQRSLYSDADWALRCSVRPGITGLAQALLRSEGTEDDRRALDLRYVREQSLWLDLKILAWTLGRLTGRGATEMCGIFGYWDRERRALAPEALATMARSLVHRGPDDQGIHHQPLRGVAVGNRRLSIIDIAGGHQPFMSDDGRIAIVQNGEIFNFVELADELRAQGVRLDTHSDTEVLLRLYEREGLAFVHRLNGMFAIAIDDAREDALLLVRDRIGVKPLYVAEQGGLWLFASEIKAILQALPAQPWIDLEAIHHYLSFNYIPAPWTVWQGIRHVMPGCWMKFTRQGVEQGRWWDLSVQRETEVPFEDWSREFLQILDDATRIRLRADVPWGAFLSGGVDSSTIVALMARHVQQPVRTFCIGFADPRFDESAYAAQAAQRFGCAHTSEVAELNMLDRWPQVLHHLDQPHGDASFMPTLRVSELAARHVKVVLTGDGGDELFAGYEKYAEYFARPDAFTQDDAGFQRSYFDAISLFTPQAKQALYRPEVAARLRDIDSFDTAARPWFAQCAHFDRVNQALYLDMQLLLSGNNLVKPDRMGMAVSIEARTPFLDWRMMEFAFRSPGHTKLSAADGDKKHWYKRAVTPLIGEDLAYRRKQMFTVPVGEWFRRESHGWLRQVLAGSVLVQELFAPAEVERMLVQHREGSANYTRKLRALAAVALWDAQR</sequence>
<keyword evidence="8" id="KW-0732">Signal</keyword>
<dbReference type="GO" id="GO:0005829">
    <property type="term" value="C:cytosol"/>
    <property type="evidence" value="ECO:0007669"/>
    <property type="project" value="TreeGrafter"/>
</dbReference>
<evidence type="ECO:0000256" key="1">
    <source>
        <dbReference type="ARBA" id="ARBA00005187"/>
    </source>
</evidence>
<dbReference type="GO" id="GO:0004066">
    <property type="term" value="F:asparagine synthase (glutamine-hydrolyzing) activity"/>
    <property type="evidence" value="ECO:0007669"/>
    <property type="project" value="UniProtKB-EC"/>
</dbReference>
<dbReference type="InterPro" id="IPR006426">
    <property type="entry name" value="Asn_synth_AEB"/>
</dbReference>
<dbReference type="Pfam" id="PF13537">
    <property type="entry name" value="GATase_7"/>
    <property type="match status" value="1"/>
</dbReference>
<comment type="caution">
    <text evidence="10">The sequence shown here is derived from an EMBL/GenBank/DDBJ whole genome shotgun (WGS) entry which is preliminary data.</text>
</comment>
<dbReference type="InterPro" id="IPR029055">
    <property type="entry name" value="Ntn_hydrolases_N"/>
</dbReference>
<dbReference type="InterPro" id="IPR033738">
    <property type="entry name" value="AsnB_N"/>
</dbReference>
<dbReference type="SUPFAM" id="SSF56235">
    <property type="entry name" value="N-terminal nucleophile aminohydrolases (Ntn hydrolases)"/>
    <property type="match status" value="1"/>
</dbReference>
<dbReference type="GO" id="GO:0005524">
    <property type="term" value="F:ATP binding"/>
    <property type="evidence" value="ECO:0007669"/>
    <property type="project" value="UniProtKB-KW"/>
</dbReference>